<protein>
    <submittedName>
        <fullName evidence="1">Uncharacterized protein</fullName>
    </submittedName>
</protein>
<dbReference type="OrthoDB" id="68692at2"/>
<keyword evidence="2" id="KW-1185">Reference proteome</keyword>
<sequence length="119" mass="13560">MIPETWIEHRRVEDNELLGYLRPVDETGSWYIPVTVFGYALGDPTDEHDARQTLESVGLSYLADQWWLTLDGRAEPISVQIVEASPDRLLVKNVDFGYEADIGTLFALGVPEDGRLRRR</sequence>
<proteinExistence type="predicted"/>
<evidence type="ECO:0000313" key="2">
    <source>
        <dbReference type="Proteomes" id="UP000279968"/>
    </source>
</evidence>
<evidence type="ECO:0000313" key="1">
    <source>
        <dbReference type="EMBL" id="RKN59058.1"/>
    </source>
</evidence>
<accession>A0A3B0AEL3</accession>
<dbReference type="RefSeq" id="WP_120779210.1">
    <property type="nucleotide sequence ID" value="NZ_JBHLUP010000009.1"/>
</dbReference>
<reference evidence="1 2" key="1">
    <citation type="journal article" date="2015" name="Int. J. Syst. Evol. Microbiol.">
        <title>Micromonospora costi sp. nov., isolated from a leaf of Costus speciosus.</title>
        <authorList>
            <person name="Thawai C."/>
        </authorList>
    </citation>
    <scope>NUCLEOTIDE SEQUENCE [LARGE SCALE GENOMIC DNA]</scope>
    <source>
        <strain evidence="1 2">CS1-12</strain>
    </source>
</reference>
<comment type="caution">
    <text evidence="1">The sequence shown here is derived from an EMBL/GenBank/DDBJ whole genome shotgun (WGS) entry which is preliminary data.</text>
</comment>
<dbReference type="AlphaFoldDB" id="A0A3B0AEL3"/>
<name>A0A3B0AEL3_9ACTN</name>
<dbReference type="Proteomes" id="UP000279968">
    <property type="component" value="Unassembled WGS sequence"/>
</dbReference>
<dbReference type="EMBL" id="RBAN01000001">
    <property type="protein sequence ID" value="RKN59058.1"/>
    <property type="molecule type" value="Genomic_DNA"/>
</dbReference>
<gene>
    <name evidence="1" type="ORF">D7193_02845</name>
</gene>
<organism evidence="1 2">
    <name type="scientific">Micromonospora costi</name>
    <dbReference type="NCBI Taxonomy" id="1530042"/>
    <lineage>
        <taxon>Bacteria</taxon>
        <taxon>Bacillati</taxon>
        <taxon>Actinomycetota</taxon>
        <taxon>Actinomycetes</taxon>
        <taxon>Micromonosporales</taxon>
        <taxon>Micromonosporaceae</taxon>
        <taxon>Micromonospora</taxon>
    </lineage>
</organism>